<evidence type="ECO:0000256" key="2">
    <source>
        <dbReference type="ARBA" id="ARBA00022448"/>
    </source>
</evidence>
<feature type="transmembrane region" description="Helical" evidence="6">
    <location>
        <begin position="12"/>
        <end position="30"/>
    </location>
</feature>
<organism evidence="7 10">
    <name type="scientific">Aureobasidium pullulans</name>
    <name type="common">Black yeast</name>
    <name type="synonym">Pullularia pullulans</name>
    <dbReference type="NCBI Taxonomy" id="5580"/>
    <lineage>
        <taxon>Eukaryota</taxon>
        <taxon>Fungi</taxon>
        <taxon>Dikarya</taxon>
        <taxon>Ascomycota</taxon>
        <taxon>Pezizomycotina</taxon>
        <taxon>Dothideomycetes</taxon>
        <taxon>Dothideomycetidae</taxon>
        <taxon>Dothideales</taxon>
        <taxon>Saccotheciaceae</taxon>
        <taxon>Aureobasidium</taxon>
    </lineage>
</organism>
<feature type="transmembrane region" description="Helical" evidence="6">
    <location>
        <begin position="400"/>
        <end position="424"/>
    </location>
</feature>
<evidence type="ECO:0000256" key="3">
    <source>
        <dbReference type="ARBA" id="ARBA00022692"/>
    </source>
</evidence>
<dbReference type="GO" id="GO:0016020">
    <property type="term" value="C:membrane"/>
    <property type="evidence" value="ECO:0007669"/>
    <property type="project" value="UniProtKB-SubCell"/>
</dbReference>
<dbReference type="PIRSF" id="PIRSF006060">
    <property type="entry name" value="AA_transporter"/>
    <property type="match status" value="1"/>
</dbReference>
<evidence type="ECO:0000313" key="12">
    <source>
        <dbReference type="Proteomes" id="UP000310121"/>
    </source>
</evidence>
<protein>
    <submittedName>
        <fullName evidence="7">Amino acid transporter</fullName>
    </submittedName>
</protein>
<feature type="transmembrane region" description="Helical" evidence="6">
    <location>
        <begin position="193"/>
        <end position="213"/>
    </location>
</feature>
<dbReference type="InterPro" id="IPR002293">
    <property type="entry name" value="AA/rel_permease1"/>
</dbReference>
<dbReference type="EMBL" id="QZBN01002096">
    <property type="protein sequence ID" value="THZ13294.1"/>
    <property type="molecule type" value="Genomic_DNA"/>
</dbReference>
<evidence type="ECO:0000256" key="1">
    <source>
        <dbReference type="ARBA" id="ARBA00004141"/>
    </source>
</evidence>
<feature type="transmembrane region" description="Helical" evidence="6">
    <location>
        <begin position="303"/>
        <end position="326"/>
    </location>
</feature>
<feature type="transmembrane region" description="Helical" evidence="6">
    <location>
        <begin position="430"/>
        <end position="451"/>
    </location>
</feature>
<dbReference type="Gene3D" id="1.20.1740.10">
    <property type="entry name" value="Amino acid/polyamine transporter I"/>
    <property type="match status" value="1"/>
</dbReference>
<sequence length="539" mass="58846">MRRRCLLTVRTVLHYLVLCVTVADILRLGAIRADSTSNKFARHDPERVSVSIGDVSELGLYPRPERRHFSVLNIVALSFNICNSWSTIASSLAIAISAGGPATLIYGILLSVTAYSATAASLAELASCYPTAGGQYHFTSILAPKRFSRGLSYACGSIATFSWIAIDAAATLLGAQMLLSIISFYLPSYVPEAWHYFLVYQAIHLVLFIYNLFALVKTPWVHNLGLLLTLCAFVVITITCLARSEKRSSEYVWATLDNNTGWPSGVTFLTGLATPAFMYAGLDASMHLAEECTEPEKTVPRALMATILIGFITGFAFSIAMCYGIQDLDSLISTTMPIYELWRQATRSDTAATAFLATSLTIIFFAVNAIIQTSSHLIWAFGRDNGLICSKQLSLMHASLGVPVWALIVEEVVVIICGCIYLGSTAAFNALINTAVILQIISFAIPCALLLLRGRSERFLAKGRWFCIPGWLGWVCNGIVVVYAVIELVFFDLPTSIPTTGSSMNYTCAVLATMAVFSGINWLVYARKHYKGPRIDLSS</sequence>
<feature type="transmembrane region" description="Helical" evidence="6">
    <location>
        <begin position="351"/>
        <end position="371"/>
    </location>
</feature>
<name>A0A4S9AY83_AURPU</name>
<keyword evidence="3 6" id="KW-0812">Transmembrane</keyword>
<evidence type="ECO:0000256" key="4">
    <source>
        <dbReference type="ARBA" id="ARBA00022989"/>
    </source>
</evidence>
<feature type="transmembrane region" description="Helical" evidence="6">
    <location>
        <begin position="264"/>
        <end position="282"/>
    </location>
</feature>
<dbReference type="GO" id="GO:0022857">
    <property type="term" value="F:transmembrane transporter activity"/>
    <property type="evidence" value="ECO:0007669"/>
    <property type="project" value="InterPro"/>
</dbReference>
<accession>A0A4S9AY83</accession>
<evidence type="ECO:0000313" key="8">
    <source>
        <dbReference type="EMBL" id="THZ13294.1"/>
    </source>
</evidence>
<evidence type="ECO:0000256" key="6">
    <source>
        <dbReference type="SAM" id="Phobius"/>
    </source>
</evidence>
<evidence type="ECO:0000313" key="10">
    <source>
        <dbReference type="Proteomes" id="UP000304928"/>
    </source>
</evidence>
<dbReference type="EMBL" id="QZBZ01000239">
    <property type="protein sequence ID" value="TIA32422.1"/>
    <property type="molecule type" value="Genomic_DNA"/>
</dbReference>
<feature type="transmembrane region" description="Helical" evidence="6">
    <location>
        <begin position="503"/>
        <end position="525"/>
    </location>
</feature>
<feature type="transmembrane region" description="Helical" evidence="6">
    <location>
        <begin position="471"/>
        <end position="491"/>
    </location>
</feature>
<evidence type="ECO:0000313" key="7">
    <source>
        <dbReference type="EMBL" id="THW84826.1"/>
    </source>
</evidence>
<dbReference type="PANTHER" id="PTHR45649:SF24">
    <property type="entry name" value="TRANSPORT PROTEIN, PUTATIVE (AFU_ORTHOLOGUE AFUA_2G15150)-RELATED"/>
    <property type="match status" value="1"/>
</dbReference>
<proteinExistence type="predicted"/>
<comment type="caution">
    <text evidence="7">The sequence shown here is derived from an EMBL/GenBank/DDBJ whole genome shotgun (WGS) entry which is preliminary data.</text>
</comment>
<feature type="transmembrane region" description="Helical" evidence="6">
    <location>
        <begin position="150"/>
        <end position="173"/>
    </location>
</feature>
<dbReference type="PANTHER" id="PTHR45649">
    <property type="entry name" value="AMINO-ACID PERMEASE BAT1"/>
    <property type="match status" value="1"/>
</dbReference>
<evidence type="ECO:0000256" key="5">
    <source>
        <dbReference type="ARBA" id="ARBA00023136"/>
    </source>
</evidence>
<dbReference type="Proteomes" id="UP000308724">
    <property type="component" value="Unassembled WGS sequence"/>
</dbReference>
<keyword evidence="2" id="KW-0813">Transport</keyword>
<evidence type="ECO:0000313" key="9">
    <source>
        <dbReference type="EMBL" id="TIA32422.1"/>
    </source>
</evidence>
<reference evidence="10 11" key="1">
    <citation type="submission" date="2018-10" db="EMBL/GenBank/DDBJ databases">
        <title>Fifty Aureobasidium pullulans genomes reveal a recombining polyextremotolerant generalist.</title>
        <authorList>
            <person name="Gostincar C."/>
            <person name="Turk M."/>
            <person name="Zajc J."/>
            <person name="Gunde-Cimerman N."/>
        </authorList>
    </citation>
    <scope>NUCLEOTIDE SEQUENCE [LARGE SCALE GENOMIC DNA]</scope>
    <source>
        <strain evidence="7 10">EXF-10507</strain>
        <strain evidence="9 11">EXF-1645</strain>
        <strain evidence="8 12">EXF-3844</strain>
    </source>
</reference>
<dbReference type="Proteomes" id="UP000310121">
    <property type="component" value="Unassembled WGS sequence"/>
</dbReference>
<dbReference type="AlphaFoldDB" id="A0A4S9AY83"/>
<gene>
    <name evidence="9" type="ORF">D6C78_08249</name>
    <name evidence="8" type="ORF">D6C90_10308</name>
    <name evidence="7" type="ORF">D6D15_08550</name>
</gene>
<evidence type="ECO:0000313" key="11">
    <source>
        <dbReference type="Proteomes" id="UP000308724"/>
    </source>
</evidence>
<comment type="subcellular location">
    <subcellularLocation>
        <location evidence="1">Membrane</location>
        <topology evidence="1">Multi-pass membrane protein</topology>
    </subcellularLocation>
</comment>
<feature type="transmembrane region" description="Helical" evidence="6">
    <location>
        <begin position="225"/>
        <end position="244"/>
    </location>
</feature>
<dbReference type="Pfam" id="PF13520">
    <property type="entry name" value="AA_permease_2"/>
    <property type="match status" value="1"/>
</dbReference>
<keyword evidence="5 6" id="KW-0472">Membrane</keyword>
<dbReference type="EMBL" id="QZAR01000206">
    <property type="protein sequence ID" value="THW84826.1"/>
    <property type="molecule type" value="Genomic_DNA"/>
</dbReference>
<dbReference type="Proteomes" id="UP000304928">
    <property type="component" value="Unassembled WGS sequence"/>
</dbReference>
<keyword evidence="4 6" id="KW-1133">Transmembrane helix</keyword>